<keyword evidence="5 11" id="KW-0812">Transmembrane</keyword>
<evidence type="ECO:0000256" key="8">
    <source>
        <dbReference type="ARBA" id="ARBA00022989"/>
    </source>
</evidence>
<feature type="transmembrane region" description="Helical" evidence="11">
    <location>
        <begin position="293"/>
        <end position="313"/>
    </location>
</feature>
<feature type="domain" description="PDZ" evidence="12">
    <location>
        <begin position="142"/>
        <end position="181"/>
    </location>
</feature>
<dbReference type="InterPro" id="IPR041489">
    <property type="entry name" value="PDZ_6"/>
</dbReference>
<dbReference type="SMART" id="SM00228">
    <property type="entry name" value="PDZ"/>
    <property type="match status" value="1"/>
</dbReference>
<dbReference type="Gene3D" id="2.30.42.10">
    <property type="match status" value="1"/>
</dbReference>
<dbReference type="InterPro" id="IPR004387">
    <property type="entry name" value="Pept_M50_Zn"/>
</dbReference>
<protein>
    <recommendedName>
        <fullName evidence="11">Zinc metalloprotease</fullName>
        <ecNumber evidence="11">3.4.24.-</ecNumber>
    </recommendedName>
</protein>
<dbReference type="SUPFAM" id="SSF50156">
    <property type="entry name" value="PDZ domain-like"/>
    <property type="match status" value="1"/>
</dbReference>
<evidence type="ECO:0000256" key="11">
    <source>
        <dbReference type="RuleBase" id="RU362031"/>
    </source>
</evidence>
<dbReference type="PANTHER" id="PTHR42837">
    <property type="entry name" value="REGULATOR OF SIGMA-E PROTEASE RSEP"/>
    <property type="match status" value="1"/>
</dbReference>
<accession>A0A7W9ZF97</accession>
<comment type="caution">
    <text evidence="13">The sequence shown here is derived from an EMBL/GenBank/DDBJ whole genome shotgun (WGS) entry which is preliminary data.</text>
</comment>
<evidence type="ECO:0000256" key="9">
    <source>
        <dbReference type="ARBA" id="ARBA00023049"/>
    </source>
</evidence>
<feature type="transmembrane region" description="Helical" evidence="11">
    <location>
        <begin position="7"/>
        <end position="25"/>
    </location>
</feature>
<name>A0A7W9ZF97_NOVIT</name>
<feature type="transmembrane region" description="Helical" evidence="11">
    <location>
        <begin position="110"/>
        <end position="132"/>
    </location>
</feature>
<keyword evidence="11" id="KW-0479">Metal-binding</keyword>
<evidence type="ECO:0000313" key="14">
    <source>
        <dbReference type="Proteomes" id="UP000544872"/>
    </source>
</evidence>
<evidence type="ECO:0000313" key="13">
    <source>
        <dbReference type="EMBL" id="MBB6210170.1"/>
    </source>
</evidence>
<dbReference type="RefSeq" id="WP_184262998.1">
    <property type="nucleotide sequence ID" value="NZ_JACIIX010000004.1"/>
</dbReference>
<sequence>MDLLSGLWTYVLPFLVILTVVVFVHELGHFLVARWNGVKVEVFSVGFGREIVGFTDRHGTRWRISLIPLGGYVKFFGDANEASAPGDVSHLTDAEQKVAFPCKRVGQRAAIVFAGPAANFVFAILVFAAVFATSGRPFTAPVIGTVVDGSPAQQAGLQPGDTIVAIAGIRITRFEEIQQLVPLYGAEPMAVTLERNGEELTVTTHPQMRETKDALGNVTRMPVLGVAVGAGSSRMERLELHEALGEAVMQTWRVTSGTFVAFGQMLTGKRGTEDLGGPLRIAEYSGQAAQMGLINLVMFVAVLSVNLGLINLFPIPVLDGGHLILYAFEALRGRPLGDTAQQIGLKIGLMLLLGVMIFTTWNDILRFVRG</sequence>
<dbReference type="CDD" id="cd06163">
    <property type="entry name" value="S2P-M50_PDZ_RseP-like"/>
    <property type="match status" value="1"/>
</dbReference>
<feature type="transmembrane region" description="Helical" evidence="11">
    <location>
        <begin position="343"/>
        <end position="361"/>
    </location>
</feature>
<dbReference type="Pfam" id="PF17820">
    <property type="entry name" value="PDZ_6"/>
    <property type="match status" value="1"/>
</dbReference>
<dbReference type="Proteomes" id="UP000544872">
    <property type="component" value="Unassembled WGS sequence"/>
</dbReference>
<dbReference type="AlphaFoldDB" id="A0A7W9ZF97"/>
<dbReference type="InterPro" id="IPR036034">
    <property type="entry name" value="PDZ_sf"/>
</dbReference>
<evidence type="ECO:0000256" key="5">
    <source>
        <dbReference type="ARBA" id="ARBA00022692"/>
    </source>
</evidence>
<dbReference type="GO" id="GO:0004222">
    <property type="term" value="F:metalloendopeptidase activity"/>
    <property type="evidence" value="ECO:0007669"/>
    <property type="project" value="InterPro"/>
</dbReference>
<comment type="similarity">
    <text evidence="3 11">Belongs to the peptidase M50B family.</text>
</comment>
<keyword evidence="8 11" id="KW-1133">Transmembrane helix</keyword>
<reference evidence="13 14" key="1">
    <citation type="submission" date="2020-08" db="EMBL/GenBank/DDBJ databases">
        <title>Genomic Encyclopedia of Type Strains, Phase IV (KMG-IV): sequencing the most valuable type-strain genomes for metagenomic binning, comparative biology and taxonomic classification.</title>
        <authorList>
            <person name="Goeker M."/>
        </authorList>
    </citation>
    <scope>NUCLEOTIDE SEQUENCE [LARGE SCALE GENOMIC DNA]</scope>
    <source>
        <strain evidence="13 14">DSM 11590</strain>
    </source>
</reference>
<dbReference type="InterPro" id="IPR001478">
    <property type="entry name" value="PDZ"/>
</dbReference>
<dbReference type="GO" id="GO:0016020">
    <property type="term" value="C:membrane"/>
    <property type="evidence" value="ECO:0007669"/>
    <property type="project" value="UniProtKB-SubCell"/>
</dbReference>
<evidence type="ECO:0000256" key="7">
    <source>
        <dbReference type="ARBA" id="ARBA00022833"/>
    </source>
</evidence>
<evidence type="ECO:0000256" key="6">
    <source>
        <dbReference type="ARBA" id="ARBA00022801"/>
    </source>
</evidence>
<comment type="subcellular location">
    <subcellularLocation>
        <location evidence="2">Membrane</location>
        <topology evidence="2">Multi-pass membrane protein</topology>
    </subcellularLocation>
</comment>
<dbReference type="InterPro" id="IPR008915">
    <property type="entry name" value="Peptidase_M50"/>
</dbReference>
<keyword evidence="10 11" id="KW-0472">Membrane</keyword>
<evidence type="ECO:0000256" key="3">
    <source>
        <dbReference type="ARBA" id="ARBA00007931"/>
    </source>
</evidence>
<comment type="cofactor">
    <cofactor evidence="1 11">
        <name>Zn(2+)</name>
        <dbReference type="ChEBI" id="CHEBI:29105"/>
    </cofactor>
</comment>
<evidence type="ECO:0000259" key="12">
    <source>
        <dbReference type="PROSITE" id="PS50106"/>
    </source>
</evidence>
<keyword evidence="9 11" id="KW-0482">Metalloprotease</keyword>
<gene>
    <name evidence="13" type="ORF">FHS48_001580</name>
</gene>
<organism evidence="13 14">
    <name type="scientific">Novispirillum itersonii</name>
    <name type="common">Aquaspirillum itersonii</name>
    <dbReference type="NCBI Taxonomy" id="189"/>
    <lineage>
        <taxon>Bacteria</taxon>
        <taxon>Pseudomonadati</taxon>
        <taxon>Pseudomonadota</taxon>
        <taxon>Alphaproteobacteria</taxon>
        <taxon>Rhodospirillales</taxon>
        <taxon>Novispirillaceae</taxon>
        <taxon>Novispirillum</taxon>
    </lineage>
</organism>
<evidence type="ECO:0000256" key="2">
    <source>
        <dbReference type="ARBA" id="ARBA00004141"/>
    </source>
</evidence>
<dbReference type="PROSITE" id="PS50106">
    <property type="entry name" value="PDZ"/>
    <property type="match status" value="1"/>
</dbReference>
<dbReference type="GO" id="GO:0006508">
    <property type="term" value="P:proteolysis"/>
    <property type="evidence" value="ECO:0007669"/>
    <property type="project" value="UniProtKB-KW"/>
</dbReference>
<dbReference type="CDD" id="cd23081">
    <property type="entry name" value="cpPDZ_EcRseP-like"/>
    <property type="match status" value="1"/>
</dbReference>
<dbReference type="Pfam" id="PF02163">
    <property type="entry name" value="Peptidase_M50"/>
    <property type="match status" value="1"/>
</dbReference>
<evidence type="ECO:0000256" key="1">
    <source>
        <dbReference type="ARBA" id="ARBA00001947"/>
    </source>
</evidence>
<dbReference type="NCBIfam" id="TIGR00054">
    <property type="entry name" value="RIP metalloprotease RseP"/>
    <property type="match status" value="1"/>
</dbReference>
<keyword evidence="6 11" id="KW-0378">Hydrolase</keyword>
<evidence type="ECO:0000256" key="4">
    <source>
        <dbReference type="ARBA" id="ARBA00022670"/>
    </source>
</evidence>
<dbReference type="EMBL" id="JACIIX010000004">
    <property type="protein sequence ID" value="MBB6210170.1"/>
    <property type="molecule type" value="Genomic_DNA"/>
</dbReference>
<keyword evidence="4 13" id="KW-0645">Protease</keyword>
<proteinExistence type="inferred from homology"/>
<keyword evidence="7 11" id="KW-0862">Zinc</keyword>
<keyword evidence="14" id="KW-1185">Reference proteome</keyword>
<dbReference type="EC" id="3.4.24.-" evidence="11"/>
<dbReference type="PANTHER" id="PTHR42837:SF2">
    <property type="entry name" value="MEMBRANE METALLOPROTEASE ARASP2, CHLOROPLASTIC-RELATED"/>
    <property type="match status" value="1"/>
</dbReference>
<dbReference type="GO" id="GO:0046872">
    <property type="term" value="F:metal ion binding"/>
    <property type="evidence" value="ECO:0007669"/>
    <property type="project" value="UniProtKB-KW"/>
</dbReference>
<evidence type="ECO:0000256" key="10">
    <source>
        <dbReference type="ARBA" id="ARBA00023136"/>
    </source>
</evidence>